<dbReference type="InterPro" id="IPR003713">
    <property type="entry name" value="FliS"/>
</dbReference>
<dbReference type="PANTHER" id="PTHR34773:SF1">
    <property type="entry name" value="FLAGELLAR SECRETION CHAPERONE FLIS"/>
    <property type="match status" value="1"/>
</dbReference>
<comment type="similarity">
    <text evidence="2 6">Belongs to the FliS family.</text>
</comment>
<dbReference type="PIRSF" id="PIRSF039090">
    <property type="entry name" value="Flis"/>
    <property type="match status" value="1"/>
</dbReference>
<dbReference type="RefSeq" id="WP_078928846.1">
    <property type="nucleotide sequence ID" value="NZ_FUXX01000021.1"/>
</dbReference>
<evidence type="ECO:0000256" key="4">
    <source>
        <dbReference type="ARBA" id="ARBA00022795"/>
    </source>
</evidence>
<dbReference type="GO" id="GO:0071973">
    <property type="term" value="P:bacterial-type flagellum-dependent cell motility"/>
    <property type="evidence" value="ECO:0007669"/>
    <property type="project" value="TreeGrafter"/>
</dbReference>
<evidence type="ECO:0000313" key="8">
    <source>
        <dbReference type="Proteomes" id="UP000242432"/>
    </source>
</evidence>
<dbReference type="GO" id="GO:0044780">
    <property type="term" value="P:bacterial-type flagellum assembly"/>
    <property type="evidence" value="ECO:0007669"/>
    <property type="project" value="InterPro"/>
</dbReference>
<gene>
    <name evidence="7" type="ORF">SAMN02745213_01375</name>
</gene>
<dbReference type="NCBIfam" id="TIGR00208">
    <property type="entry name" value="fliS"/>
    <property type="match status" value="1"/>
</dbReference>
<comment type="subcellular location">
    <subcellularLocation>
        <location evidence="1 6">Cytoplasm</location>
        <location evidence="1 6">Cytosol</location>
    </subcellularLocation>
</comment>
<evidence type="ECO:0000256" key="6">
    <source>
        <dbReference type="PIRNR" id="PIRNR039090"/>
    </source>
</evidence>
<keyword evidence="5" id="KW-0143">Chaperone</keyword>
<accession>A0A1T4VEQ5</accession>
<dbReference type="AlphaFoldDB" id="A0A1T4VEQ5"/>
<keyword evidence="7" id="KW-0966">Cell projection</keyword>
<dbReference type="Proteomes" id="UP000242432">
    <property type="component" value="Unassembled WGS sequence"/>
</dbReference>
<keyword evidence="4 6" id="KW-1005">Bacterial flagellum biogenesis</keyword>
<dbReference type="STRING" id="83771.SAMN02910357_00911"/>
<reference evidence="8" key="1">
    <citation type="submission" date="2017-02" db="EMBL/GenBank/DDBJ databases">
        <authorList>
            <person name="Varghese N."/>
            <person name="Submissions S."/>
        </authorList>
    </citation>
    <scope>NUCLEOTIDE SEQUENCE [LARGE SCALE GENOMIC DNA]</scope>
    <source>
        <strain evidence="8">DSM 3072</strain>
    </source>
</reference>
<dbReference type="GO" id="GO:0005829">
    <property type="term" value="C:cytosol"/>
    <property type="evidence" value="ECO:0007669"/>
    <property type="project" value="UniProtKB-SubCell"/>
</dbReference>
<dbReference type="EMBL" id="FUXX01000021">
    <property type="protein sequence ID" value="SKA63386.1"/>
    <property type="molecule type" value="Genomic_DNA"/>
</dbReference>
<evidence type="ECO:0000256" key="2">
    <source>
        <dbReference type="ARBA" id="ARBA00008787"/>
    </source>
</evidence>
<evidence type="ECO:0000256" key="3">
    <source>
        <dbReference type="ARBA" id="ARBA00022490"/>
    </source>
</evidence>
<name>A0A1T4VEQ5_9GAMM</name>
<keyword evidence="3 6" id="KW-0963">Cytoplasm</keyword>
<sequence>MYGRNLKAYKKTNIEAELAVADPHRIIQMLYEGLLERLSQAKGAVLRNDFAYKADRIAKAQGIIYGLENSLDRKADPALYDRMLALYEYMRDRLTTASISLETAPIDECINLLLPIKQAWDKIPNDIKEEVNSQLVNK</sequence>
<keyword evidence="7" id="KW-0282">Flagellum</keyword>
<evidence type="ECO:0000313" key="7">
    <source>
        <dbReference type="EMBL" id="SKA63386.1"/>
    </source>
</evidence>
<dbReference type="SUPFAM" id="SSF101116">
    <property type="entry name" value="Flagellar export chaperone FliS"/>
    <property type="match status" value="1"/>
</dbReference>
<organism evidence="7 8">
    <name type="scientific">Succinivibrio dextrinosolvens DSM 3072</name>
    <dbReference type="NCBI Taxonomy" id="1123324"/>
    <lineage>
        <taxon>Bacteria</taxon>
        <taxon>Pseudomonadati</taxon>
        <taxon>Pseudomonadota</taxon>
        <taxon>Gammaproteobacteria</taxon>
        <taxon>Aeromonadales</taxon>
        <taxon>Succinivibrionaceae</taxon>
        <taxon>Succinivibrio</taxon>
    </lineage>
</organism>
<protein>
    <recommendedName>
        <fullName evidence="6">Flagellar secretion chaperone FliS</fullName>
    </recommendedName>
</protein>
<keyword evidence="8" id="KW-1185">Reference proteome</keyword>
<dbReference type="CDD" id="cd16098">
    <property type="entry name" value="FliS"/>
    <property type="match status" value="1"/>
</dbReference>
<evidence type="ECO:0000256" key="5">
    <source>
        <dbReference type="ARBA" id="ARBA00023186"/>
    </source>
</evidence>
<keyword evidence="7" id="KW-0969">Cilium</keyword>
<dbReference type="Pfam" id="PF02561">
    <property type="entry name" value="FliS"/>
    <property type="match status" value="1"/>
</dbReference>
<dbReference type="Gene3D" id="1.20.120.340">
    <property type="entry name" value="Flagellar protein FliS"/>
    <property type="match status" value="1"/>
</dbReference>
<proteinExistence type="inferred from homology"/>
<evidence type="ECO:0000256" key="1">
    <source>
        <dbReference type="ARBA" id="ARBA00004514"/>
    </source>
</evidence>
<dbReference type="PANTHER" id="PTHR34773">
    <property type="entry name" value="FLAGELLAR SECRETION CHAPERONE FLIS"/>
    <property type="match status" value="1"/>
</dbReference>
<dbReference type="InterPro" id="IPR036584">
    <property type="entry name" value="FliS_sf"/>
</dbReference>